<dbReference type="InterPro" id="IPR005074">
    <property type="entry name" value="Peptidase_C39"/>
</dbReference>
<evidence type="ECO:0000259" key="15">
    <source>
        <dbReference type="PROSITE" id="PS50893"/>
    </source>
</evidence>
<comment type="subcellular location">
    <subcellularLocation>
        <location evidence="1">Cell membrane</location>
        <topology evidence="1">Multi-pass membrane protein</topology>
    </subcellularLocation>
</comment>
<dbReference type="InterPro" id="IPR011527">
    <property type="entry name" value="ABC1_TM_dom"/>
</dbReference>
<dbReference type="GO" id="GO:0006508">
    <property type="term" value="P:proteolysis"/>
    <property type="evidence" value="ECO:0007669"/>
    <property type="project" value="InterPro"/>
</dbReference>
<evidence type="ECO:0000259" key="17">
    <source>
        <dbReference type="PROSITE" id="PS50990"/>
    </source>
</evidence>
<dbReference type="InterPro" id="IPR039421">
    <property type="entry name" value="Type_1_exporter"/>
</dbReference>
<evidence type="ECO:0000256" key="2">
    <source>
        <dbReference type="ARBA" id="ARBA00022448"/>
    </source>
</evidence>
<name>A0A261V1T9_9BORD</name>
<accession>A0A261V1T9</accession>
<dbReference type="InterPro" id="IPR017871">
    <property type="entry name" value="ABC_transporter-like_CS"/>
</dbReference>
<evidence type="ECO:0000313" key="18">
    <source>
        <dbReference type="EMBL" id="OZI67895.1"/>
    </source>
</evidence>
<keyword evidence="2" id="KW-0813">Transport</keyword>
<dbReference type="SMART" id="SM00382">
    <property type="entry name" value="AAA"/>
    <property type="match status" value="1"/>
</dbReference>
<organism evidence="18 19">
    <name type="scientific">Bordetella genomosp. 4</name>
    <dbReference type="NCBI Taxonomy" id="463044"/>
    <lineage>
        <taxon>Bacteria</taxon>
        <taxon>Pseudomonadati</taxon>
        <taxon>Pseudomonadota</taxon>
        <taxon>Betaproteobacteria</taxon>
        <taxon>Burkholderiales</taxon>
        <taxon>Alcaligenaceae</taxon>
        <taxon>Bordetella</taxon>
    </lineage>
</organism>
<dbReference type="Gene3D" id="3.90.70.10">
    <property type="entry name" value="Cysteine proteinases"/>
    <property type="match status" value="1"/>
</dbReference>
<dbReference type="InterPro" id="IPR027417">
    <property type="entry name" value="P-loop_NTPase"/>
</dbReference>
<dbReference type="GO" id="GO:0031640">
    <property type="term" value="P:killing of cells of another organism"/>
    <property type="evidence" value="ECO:0007669"/>
    <property type="project" value="UniProtKB-KW"/>
</dbReference>
<dbReference type="GO" id="GO:0016887">
    <property type="term" value="F:ATP hydrolysis activity"/>
    <property type="evidence" value="ECO:0007669"/>
    <property type="project" value="InterPro"/>
</dbReference>
<keyword evidence="19" id="KW-1185">Reference proteome</keyword>
<dbReference type="Pfam" id="PF03412">
    <property type="entry name" value="Peptidase_C39"/>
    <property type="match status" value="1"/>
</dbReference>
<dbReference type="SUPFAM" id="SSF52540">
    <property type="entry name" value="P-loop containing nucleoside triphosphate hydrolases"/>
    <property type="match status" value="1"/>
</dbReference>
<feature type="domain" description="Peptidase C39" evidence="17">
    <location>
        <begin position="12"/>
        <end position="131"/>
    </location>
</feature>
<dbReference type="InterPro" id="IPR003593">
    <property type="entry name" value="AAA+_ATPase"/>
</dbReference>
<proteinExistence type="inferred from homology"/>
<evidence type="ECO:0000256" key="7">
    <source>
        <dbReference type="ARBA" id="ARBA00022801"/>
    </source>
</evidence>
<comment type="caution">
    <text evidence="18">The sequence shown here is derived from an EMBL/GenBank/DDBJ whole genome shotgun (WGS) entry which is preliminary data.</text>
</comment>
<feature type="transmembrane region" description="Helical" evidence="14">
    <location>
        <begin position="165"/>
        <end position="187"/>
    </location>
</feature>
<evidence type="ECO:0000256" key="9">
    <source>
        <dbReference type="ARBA" id="ARBA00022989"/>
    </source>
</evidence>
<dbReference type="InterPro" id="IPR036640">
    <property type="entry name" value="ABC1_TM_sf"/>
</dbReference>
<dbReference type="CDD" id="cd18567">
    <property type="entry name" value="ABC_6TM_CvaB_RaxB_like"/>
    <property type="match status" value="1"/>
</dbReference>
<reference evidence="18 19" key="1">
    <citation type="submission" date="2017-05" db="EMBL/GenBank/DDBJ databases">
        <title>Complete and WGS of Bordetella genogroups.</title>
        <authorList>
            <person name="Spilker T."/>
            <person name="LiPuma J."/>
        </authorList>
    </citation>
    <scope>NUCLEOTIDE SEQUENCE [LARGE SCALE GENOMIC DNA]</scope>
    <source>
        <strain evidence="18 19">AU9919</strain>
    </source>
</reference>
<feature type="transmembrane region" description="Helical" evidence="14">
    <location>
        <begin position="199"/>
        <end position="223"/>
    </location>
</feature>
<dbReference type="GO" id="GO:0008233">
    <property type="term" value="F:peptidase activity"/>
    <property type="evidence" value="ECO:0007669"/>
    <property type="project" value="InterPro"/>
</dbReference>
<protein>
    <recommendedName>
        <fullName evidence="13">Cyclolysin secretion/processing ATP-binding protein CyaB</fullName>
    </recommendedName>
</protein>
<comment type="function">
    <text evidence="11">Involved in the export of calmodulin-sensitive adenylate cyclase-hemolysin (cyclolysin).</text>
</comment>
<keyword evidence="3" id="KW-1003">Cell membrane</keyword>
<dbReference type="InterPro" id="IPR003439">
    <property type="entry name" value="ABC_transporter-like_ATP-bd"/>
</dbReference>
<evidence type="ECO:0000256" key="1">
    <source>
        <dbReference type="ARBA" id="ARBA00004651"/>
    </source>
</evidence>
<evidence type="ECO:0000256" key="10">
    <source>
        <dbReference type="ARBA" id="ARBA00023136"/>
    </source>
</evidence>
<evidence type="ECO:0000256" key="11">
    <source>
        <dbReference type="ARBA" id="ARBA00055355"/>
    </source>
</evidence>
<evidence type="ECO:0000256" key="4">
    <source>
        <dbReference type="ARBA" id="ARBA00022692"/>
    </source>
</evidence>
<evidence type="ECO:0000256" key="6">
    <source>
        <dbReference type="ARBA" id="ARBA00022741"/>
    </source>
</evidence>
<dbReference type="Proteomes" id="UP000216885">
    <property type="component" value="Unassembled WGS sequence"/>
</dbReference>
<evidence type="ECO:0000313" key="19">
    <source>
        <dbReference type="Proteomes" id="UP000216885"/>
    </source>
</evidence>
<dbReference type="GO" id="GO:0005886">
    <property type="term" value="C:plasma membrane"/>
    <property type="evidence" value="ECO:0007669"/>
    <property type="project" value="UniProtKB-SubCell"/>
</dbReference>
<evidence type="ECO:0000256" key="12">
    <source>
        <dbReference type="ARBA" id="ARBA00061173"/>
    </source>
</evidence>
<dbReference type="FunFam" id="3.40.50.300:FF:000299">
    <property type="entry name" value="ABC transporter ATP-binding protein/permease"/>
    <property type="match status" value="1"/>
</dbReference>
<sequence length="700" mass="77104">MSGRPTVPVILQAEAAECANACIAMVASYYGQSLTVHQLRQRFPISLKGVTLLQVANMCEQLGLQYRAVTLELHDLTKLRTPCILHWRFNHFVVLCSTNGRTAVIHDPSTGRRKISHTELNEAFTGVALELWPAQTFQISPPQPPMPLRKLVGAVFGLKRALLQIIILALVLEMLSLATPVLTQWVIDDVIVSADTDLLTTLLIGFALLLIMQTAVSTLRAYVGMQLSTSLSFQSKSNLFAHLIKLPTAFFERRHIGDIVSRFGSIDTIQQTLNASLIAGILDGLMTVITLVLMWLYSWQLSLVAIVAMVLYGIIRIVSYPPLKARSHDAIIKSAQTQSHFLETLRGIRTLQVFQKAQDRCAAWQALLVDQFNSGIKVQKLKLVFEQFNAVIFGLEGLIILWAGAQLVISGGFSVGMLMAFLAYKSQFNQRVGALIDNLFELRMLRIQGERLSDIVLTAPEAPGRDSQRPVDRLSGTLAFSNVSFRYGDADPLVLDQASFEIAEGQSVAIVGTTGAGKSTLLKLMLGILQPTQGEATIGGIPYHILGARGIRSISASVLQDDVLFAGSIADNVSFFDQNIDRDWIETCCRHAAIHDEIAALPMGYHTLVGDMGTVLSGGQKQRLLIARALYHRPKILILDEATCHLDLAVEARVVHMLKTLNITRIVVAHRPQTIASAERVLELKHGRIHEHILSAHEHD</sequence>
<evidence type="ECO:0000256" key="13">
    <source>
        <dbReference type="ARBA" id="ARBA00072252"/>
    </source>
</evidence>
<evidence type="ECO:0000256" key="8">
    <source>
        <dbReference type="ARBA" id="ARBA00022840"/>
    </source>
</evidence>
<dbReference type="SUPFAM" id="SSF90123">
    <property type="entry name" value="ABC transporter transmembrane region"/>
    <property type="match status" value="1"/>
</dbReference>
<keyword evidence="5" id="KW-0354">Hemolysis</keyword>
<gene>
    <name evidence="18" type="ORF">CAL20_02025</name>
</gene>
<dbReference type="GO" id="GO:0005524">
    <property type="term" value="F:ATP binding"/>
    <property type="evidence" value="ECO:0007669"/>
    <property type="project" value="UniProtKB-KW"/>
</dbReference>
<keyword evidence="4 14" id="KW-0812">Transmembrane</keyword>
<feature type="transmembrane region" description="Helical" evidence="14">
    <location>
        <begin position="277"/>
        <end position="297"/>
    </location>
</feature>
<keyword evidence="7" id="KW-0378">Hydrolase</keyword>
<keyword evidence="10 14" id="KW-0472">Membrane</keyword>
<feature type="transmembrane region" description="Helical" evidence="14">
    <location>
        <begin position="303"/>
        <end position="323"/>
    </location>
</feature>
<dbReference type="Pfam" id="PF00664">
    <property type="entry name" value="ABC_membrane"/>
    <property type="match status" value="1"/>
</dbReference>
<dbReference type="Pfam" id="PF00005">
    <property type="entry name" value="ABC_tran"/>
    <property type="match status" value="1"/>
</dbReference>
<dbReference type="PROSITE" id="PS50990">
    <property type="entry name" value="PEPTIDASE_C39"/>
    <property type="match status" value="1"/>
</dbReference>
<dbReference type="Gene3D" id="1.20.1560.10">
    <property type="entry name" value="ABC transporter type 1, transmembrane domain"/>
    <property type="match status" value="1"/>
</dbReference>
<evidence type="ECO:0000256" key="14">
    <source>
        <dbReference type="SAM" id="Phobius"/>
    </source>
</evidence>
<dbReference type="PANTHER" id="PTHR43394">
    <property type="entry name" value="ATP-DEPENDENT PERMEASE MDL1, MITOCHONDRIAL"/>
    <property type="match status" value="1"/>
</dbReference>
<dbReference type="PROSITE" id="PS00211">
    <property type="entry name" value="ABC_TRANSPORTER_1"/>
    <property type="match status" value="1"/>
</dbReference>
<dbReference type="GO" id="GO:0015421">
    <property type="term" value="F:ABC-type oligopeptide transporter activity"/>
    <property type="evidence" value="ECO:0007669"/>
    <property type="project" value="TreeGrafter"/>
</dbReference>
<dbReference type="Gene3D" id="3.40.50.300">
    <property type="entry name" value="P-loop containing nucleotide triphosphate hydrolases"/>
    <property type="match status" value="1"/>
</dbReference>
<feature type="transmembrane region" description="Helical" evidence="14">
    <location>
        <begin position="383"/>
        <end position="401"/>
    </location>
</feature>
<dbReference type="AlphaFoldDB" id="A0A261V1T9"/>
<evidence type="ECO:0000259" key="16">
    <source>
        <dbReference type="PROSITE" id="PS50929"/>
    </source>
</evidence>
<keyword evidence="6" id="KW-0547">Nucleotide-binding</keyword>
<dbReference type="EMBL" id="NEVQ01000001">
    <property type="protein sequence ID" value="OZI67895.1"/>
    <property type="molecule type" value="Genomic_DNA"/>
</dbReference>
<dbReference type="PROSITE" id="PS50893">
    <property type="entry name" value="ABC_TRANSPORTER_2"/>
    <property type="match status" value="1"/>
</dbReference>
<comment type="similarity">
    <text evidence="12">Belongs to the ABC transporter superfamily. Cyclolysin exporter (TC 3.A.1.109.2) family.</text>
</comment>
<feature type="domain" description="ABC transmembrane type-1" evidence="16">
    <location>
        <begin position="165"/>
        <end position="444"/>
    </location>
</feature>
<dbReference type="PROSITE" id="PS50929">
    <property type="entry name" value="ABC_TM1F"/>
    <property type="match status" value="1"/>
</dbReference>
<keyword evidence="8" id="KW-0067">ATP-binding</keyword>
<keyword evidence="9 14" id="KW-1133">Transmembrane helix</keyword>
<keyword evidence="5" id="KW-0204">Cytolysis</keyword>
<dbReference type="PANTHER" id="PTHR43394:SF1">
    <property type="entry name" value="ATP-BINDING CASSETTE SUB-FAMILY B MEMBER 10, MITOCHONDRIAL"/>
    <property type="match status" value="1"/>
</dbReference>
<evidence type="ECO:0000256" key="3">
    <source>
        <dbReference type="ARBA" id="ARBA00022475"/>
    </source>
</evidence>
<evidence type="ECO:0000256" key="5">
    <source>
        <dbReference type="ARBA" id="ARBA00022735"/>
    </source>
</evidence>
<feature type="domain" description="ABC transporter" evidence="15">
    <location>
        <begin position="478"/>
        <end position="700"/>
    </location>
</feature>